<keyword evidence="2" id="KW-1133">Transmembrane helix</keyword>
<organism evidence="3 4">
    <name type="scientific">Trichomalopsis sarcophagae</name>
    <dbReference type="NCBI Taxonomy" id="543379"/>
    <lineage>
        <taxon>Eukaryota</taxon>
        <taxon>Metazoa</taxon>
        <taxon>Ecdysozoa</taxon>
        <taxon>Arthropoda</taxon>
        <taxon>Hexapoda</taxon>
        <taxon>Insecta</taxon>
        <taxon>Pterygota</taxon>
        <taxon>Neoptera</taxon>
        <taxon>Endopterygota</taxon>
        <taxon>Hymenoptera</taxon>
        <taxon>Apocrita</taxon>
        <taxon>Proctotrupomorpha</taxon>
        <taxon>Chalcidoidea</taxon>
        <taxon>Pteromalidae</taxon>
        <taxon>Pteromalinae</taxon>
        <taxon>Trichomalopsis</taxon>
    </lineage>
</organism>
<sequence>MENHQPLNDLSWSLPLNMYLAPHLFGLSAILVLPMLPRTREAGGSKAKHEKASAAASHSNGHVHKDK</sequence>
<evidence type="ECO:0000313" key="4">
    <source>
        <dbReference type="Proteomes" id="UP000215335"/>
    </source>
</evidence>
<comment type="caution">
    <text evidence="3">The sequence shown here is derived from an EMBL/GenBank/DDBJ whole genome shotgun (WGS) entry which is preliminary data.</text>
</comment>
<name>A0A232F2Y8_9HYME</name>
<evidence type="ECO:0000313" key="3">
    <source>
        <dbReference type="EMBL" id="OXU25196.1"/>
    </source>
</evidence>
<dbReference type="AlphaFoldDB" id="A0A232F2Y8"/>
<keyword evidence="2" id="KW-0812">Transmembrane</keyword>
<gene>
    <name evidence="3" type="ORF">TSAR_001577</name>
</gene>
<keyword evidence="4" id="KW-1185">Reference proteome</keyword>
<feature type="transmembrane region" description="Helical" evidence="2">
    <location>
        <begin position="16"/>
        <end position="36"/>
    </location>
</feature>
<evidence type="ECO:0000256" key="1">
    <source>
        <dbReference type="SAM" id="MobiDB-lite"/>
    </source>
</evidence>
<dbReference type="EMBL" id="NNAY01001085">
    <property type="protein sequence ID" value="OXU25196.1"/>
    <property type="molecule type" value="Genomic_DNA"/>
</dbReference>
<accession>A0A232F2Y8</accession>
<dbReference type="Proteomes" id="UP000215335">
    <property type="component" value="Unassembled WGS sequence"/>
</dbReference>
<evidence type="ECO:0000256" key="2">
    <source>
        <dbReference type="SAM" id="Phobius"/>
    </source>
</evidence>
<reference evidence="3 4" key="1">
    <citation type="journal article" date="2017" name="Curr. Biol.">
        <title>The Evolution of Venom by Co-option of Single-Copy Genes.</title>
        <authorList>
            <person name="Martinson E.O."/>
            <person name="Mrinalini"/>
            <person name="Kelkar Y.D."/>
            <person name="Chang C.H."/>
            <person name="Werren J.H."/>
        </authorList>
    </citation>
    <scope>NUCLEOTIDE SEQUENCE [LARGE SCALE GENOMIC DNA]</scope>
    <source>
        <strain evidence="3 4">Alberta</strain>
        <tissue evidence="3">Whole body</tissue>
    </source>
</reference>
<keyword evidence="2" id="KW-0472">Membrane</keyword>
<protein>
    <submittedName>
        <fullName evidence="3">Uncharacterized protein</fullName>
    </submittedName>
</protein>
<feature type="region of interest" description="Disordered" evidence="1">
    <location>
        <begin position="41"/>
        <end position="67"/>
    </location>
</feature>
<proteinExistence type="predicted"/>